<evidence type="ECO:0000313" key="5">
    <source>
        <dbReference type="Proteomes" id="UP000022447"/>
    </source>
</evidence>
<gene>
    <name evidence="4" type="ORF">OCH239_05420</name>
</gene>
<sequence length="199" mass="21957">MDKRRLRSRLRLQKALRDLMRESSPEDVSVETLARKAGVTRQTFYTHYGSISAMLDEYLDGLLDEMARRHAATFADTAPGEIPDKLHRHVTSVLTDLDAEDPRLGALLLGSAATDTERRLAALVSRFLEHGDPDGSRSLSATVQEVQAHYFAGAFLGLLRYWISLGPDRPPPDVMAGHFATFSLYGRKGQCLSPDGASS</sequence>
<dbReference type="InterPro" id="IPR009057">
    <property type="entry name" value="Homeodomain-like_sf"/>
</dbReference>
<name>X7EFS1_9RHOB</name>
<comment type="caution">
    <text evidence="4">The sequence shown here is derived from an EMBL/GenBank/DDBJ whole genome shotgun (WGS) entry which is preliminary data.</text>
</comment>
<feature type="DNA-binding region" description="H-T-H motif" evidence="2">
    <location>
        <begin position="29"/>
        <end position="48"/>
    </location>
</feature>
<organism evidence="4 5">
    <name type="scientific">Roseivivax halodurans JCM 10272</name>
    <dbReference type="NCBI Taxonomy" id="1449350"/>
    <lineage>
        <taxon>Bacteria</taxon>
        <taxon>Pseudomonadati</taxon>
        <taxon>Pseudomonadota</taxon>
        <taxon>Alphaproteobacteria</taxon>
        <taxon>Rhodobacterales</taxon>
        <taxon>Roseobacteraceae</taxon>
        <taxon>Roseivivax</taxon>
    </lineage>
</organism>
<dbReference type="Gene3D" id="1.10.357.10">
    <property type="entry name" value="Tetracycline Repressor, domain 2"/>
    <property type="match status" value="1"/>
</dbReference>
<evidence type="ECO:0000313" key="4">
    <source>
        <dbReference type="EMBL" id="ETX14081.1"/>
    </source>
</evidence>
<accession>X7EFS1</accession>
<dbReference type="AlphaFoldDB" id="X7EFS1"/>
<evidence type="ECO:0000256" key="2">
    <source>
        <dbReference type="PROSITE-ProRule" id="PRU00335"/>
    </source>
</evidence>
<dbReference type="PANTHER" id="PTHR43479:SF7">
    <property type="entry name" value="TETR-FAMILY TRANSCRIPTIONAL REGULATOR"/>
    <property type="match status" value="1"/>
</dbReference>
<evidence type="ECO:0000256" key="1">
    <source>
        <dbReference type="ARBA" id="ARBA00023125"/>
    </source>
</evidence>
<dbReference type="Proteomes" id="UP000022447">
    <property type="component" value="Unassembled WGS sequence"/>
</dbReference>
<protein>
    <recommendedName>
        <fullName evidence="3">HTH tetR-type domain-containing protein</fullName>
    </recommendedName>
</protein>
<dbReference type="InterPro" id="IPR050624">
    <property type="entry name" value="HTH-type_Tx_Regulator"/>
</dbReference>
<dbReference type="Pfam" id="PF00440">
    <property type="entry name" value="TetR_N"/>
    <property type="match status" value="1"/>
</dbReference>
<dbReference type="SUPFAM" id="SSF46689">
    <property type="entry name" value="Homeodomain-like"/>
    <property type="match status" value="1"/>
</dbReference>
<evidence type="ECO:0000259" key="3">
    <source>
        <dbReference type="PROSITE" id="PS50977"/>
    </source>
</evidence>
<dbReference type="PROSITE" id="PS50977">
    <property type="entry name" value="HTH_TETR_2"/>
    <property type="match status" value="1"/>
</dbReference>
<dbReference type="PANTHER" id="PTHR43479">
    <property type="entry name" value="ACREF/ENVCD OPERON REPRESSOR-RELATED"/>
    <property type="match status" value="1"/>
</dbReference>
<dbReference type="EMBL" id="JALZ01000014">
    <property type="protein sequence ID" value="ETX14081.1"/>
    <property type="molecule type" value="Genomic_DNA"/>
</dbReference>
<dbReference type="RefSeq" id="WP_037263601.1">
    <property type="nucleotide sequence ID" value="NZ_JALZ01000014.1"/>
</dbReference>
<feature type="domain" description="HTH tetR-type" evidence="3">
    <location>
        <begin position="6"/>
        <end position="66"/>
    </location>
</feature>
<proteinExistence type="predicted"/>
<reference evidence="4 5" key="1">
    <citation type="submission" date="2014-01" db="EMBL/GenBank/DDBJ databases">
        <title>Roseivivax halodurans JCM 10272 Genome Sequencing.</title>
        <authorList>
            <person name="Lai Q."/>
            <person name="Li G."/>
            <person name="Shao Z."/>
        </authorList>
    </citation>
    <scope>NUCLEOTIDE SEQUENCE [LARGE SCALE GENOMIC DNA]</scope>
    <source>
        <strain evidence="4 5">JCM 10272</strain>
    </source>
</reference>
<dbReference type="GO" id="GO:0003677">
    <property type="term" value="F:DNA binding"/>
    <property type="evidence" value="ECO:0007669"/>
    <property type="project" value="UniProtKB-UniRule"/>
</dbReference>
<dbReference type="eggNOG" id="COG1309">
    <property type="taxonomic scope" value="Bacteria"/>
</dbReference>
<dbReference type="InterPro" id="IPR001647">
    <property type="entry name" value="HTH_TetR"/>
</dbReference>
<keyword evidence="1 2" id="KW-0238">DNA-binding</keyword>
<dbReference type="STRING" id="1449350.OCH239_05420"/>
<keyword evidence="5" id="KW-1185">Reference proteome</keyword>